<dbReference type="AlphaFoldDB" id="A0A1X0NY68"/>
<feature type="coiled-coil region" evidence="1">
    <location>
        <begin position="105"/>
        <end position="153"/>
    </location>
</feature>
<feature type="compositionally biased region" description="Basic and acidic residues" evidence="2">
    <location>
        <begin position="255"/>
        <end position="266"/>
    </location>
</feature>
<dbReference type="GeneID" id="39985028"/>
<feature type="chain" id="PRO_5012529726" description="Mucin-associated surface protein (MASP)" evidence="3">
    <location>
        <begin position="28"/>
        <end position="408"/>
    </location>
</feature>
<feature type="compositionally biased region" description="Polar residues" evidence="2">
    <location>
        <begin position="300"/>
        <end position="315"/>
    </location>
</feature>
<evidence type="ECO:0008006" key="6">
    <source>
        <dbReference type="Google" id="ProtNLM"/>
    </source>
</evidence>
<feature type="signal peptide" evidence="3">
    <location>
        <begin position="1"/>
        <end position="27"/>
    </location>
</feature>
<name>A0A1X0NY68_9TRYP</name>
<evidence type="ECO:0000256" key="3">
    <source>
        <dbReference type="SAM" id="SignalP"/>
    </source>
</evidence>
<accession>A0A1X0NY68</accession>
<keyword evidence="3" id="KW-0732">Signal</keyword>
<sequence length="408" mass="45220">MTTMFVQLRRVVYLLVLLQCCTCVAYAQGDTTSTHSVEEGILMEMGYLKAKMEAEKKKVETLRVSVKTVTKEWSEASNRAQSATTTAKEVEKLLVDTKGRVLHLSENENKNMSELKEVLRKAVDAAKEITDAAEKANLTANKINNTAHEIQEEETVLLSAQYHVERIVNEHIDKEEETSVSGEKKKIKELADECKKKVEEVQTFLMDVSEVTKSAHSLAEEAKKQAAVASDAAAELQRIINETYLECPDMKEELDREIEEEKRRFSETNTTNEGENSPHNNKELDDSHPNKQNEKETKDQNTNSTEAETGSHANAQQQQNQQGSENQNEEGKVETQENNNSSQSNTPTSSHSSASGTSSQNMLTNTSSASIHLNISQLSDSSSSPALVHSPLLLLLVSMCVLGCTLVC</sequence>
<comment type="caution">
    <text evidence="4">The sequence shown here is derived from an EMBL/GenBank/DDBJ whole genome shotgun (WGS) entry which is preliminary data.</text>
</comment>
<feature type="region of interest" description="Disordered" evidence="2">
    <location>
        <begin position="255"/>
        <end position="363"/>
    </location>
</feature>
<feature type="compositionally biased region" description="Low complexity" evidence="2">
    <location>
        <begin position="336"/>
        <end position="361"/>
    </location>
</feature>
<feature type="compositionally biased region" description="Basic and acidic residues" evidence="2">
    <location>
        <begin position="280"/>
        <end position="299"/>
    </location>
</feature>
<dbReference type="RefSeq" id="XP_028883564.1">
    <property type="nucleotide sequence ID" value="XM_029025248.1"/>
</dbReference>
<dbReference type="Proteomes" id="UP000192257">
    <property type="component" value="Unassembled WGS sequence"/>
</dbReference>
<protein>
    <recommendedName>
        <fullName evidence="6">Mucin-associated surface protein (MASP)</fullName>
    </recommendedName>
</protein>
<dbReference type="VEuPathDB" id="TriTrypDB:TM35_000122730"/>
<evidence type="ECO:0000256" key="2">
    <source>
        <dbReference type="SAM" id="MobiDB-lite"/>
    </source>
</evidence>
<keyword evidence="1" id="KW-0175">Coiled coil</keyword>
<dbReference type="SUPFAM" id="SSF58104">
    <property type="entry name" value="Methyl-accepting chemotaxis protein (MCP) signaling domain"/>
    <property type="match status" value="1"/>
</dbReference>
<keyword evidence="5" id="KW-1185">Reference proteome</keyword>
<feature type="compositionally biased region" description="Low complexity" evidence="2">
    <location>
        <begin position="316"/>
        <end position="326"/>
    </location>
</feature>
<dbReference type="EMBL" id="NBCO01000012">
    <property type="protein sequence ID" value="ORC89498.1"/>
    <property type="molecule type" value="Genomic_DNA"/>
</dbReference>
<evidence type="ECO:0000313" key="5">
    <source>
        <dbReference type="Proteomes" id="UP000192257"/>
    </source>
</evidence>
<proteinExistence type="predicted"/>
<evidence type="ECO:0000313" key="4">
    <source>
        <dbReference type="EMBL" id="ORC89498.1"/>
    </source>
</evidence>
<reference evidence="4 5" key="1">
    <citation type="submission" date="2017-03" db="EMBL/GenBank/DDBJ databases">
        <title>An alternative strategy for trypanosome survival in the mammalian bloodstream revealed through genome and transcriptome analysis of the ubiquitous bovine parasite Trypanosoma (Megatrypanum) theileri.</title>
        <authorList>
            <person name="Kelly S."/>
            <person name="Ivens A."/>
            <person name="Mott A."/>
            <person name="O'Neill E."/>
            <person name="Emms D."/>
            <person name="Macleod O."/>
            <person name="Voorheis P."/>
            <person name="Matthews J."/>
            <person name="Matthews K."/>
            <person name="Carrington M."/>
        </authorList>
    </citation>
    <scope>NUCLEOTIDE SEQUENCE [LARGE SCALE GENOMIC DNA]</scope>
    <source>
        <strain evidence="4">Edinburgh</strain>
    </source>
</reference>
<gene>
    <name evidence="4" type="ORF">TM35_000122730</name>
</gene>
<feature type="compositionally biased region" description="Polar residues" evidence="2">
    <location>
        <begin position="267"/>
        <end position="279"/>
    </location>
</feature>
<evidence type="ECO:0000256" key="1">
    <source>
        <dbReference type="SAM" id="Coils"/>
    </source>
</evidence>
<organism evidence="4 5">
    <name type="scientific">Trypanosoma theileri</name>
    <dbReference type="NCBI Taxonomy" id="67003"/>
    <lineage>
        <taxon>Eukaryota</taxon>
        <taxon>Discoba</taxon>
        <taxon>Euglenozoa</taxon>
        <taxon>Kinetoplastea</taxon>
        <taxon>Metakinetoplastina</taxon>
        <taxon>Trypanosomatida</taxon>
        <taxon>Trypanosomatidae</taxon>
        <taxon>Trypanosoma</taxon>
    </lineage>
</organism>